<reference evidence="16 17" key="1">
    <citation type="journal article" date="2012" name="J. Virol.">
        <title>Virome analysis for identification of novel Mammalian viruses in bat species from chinese provinces.</title>
        <authorList>
            <person name="Wu Z."/>
            <person name="Ren X."/>
            <person name="Yang L."/>
            <person name="Hu Y."/>
            <person name="Yang J."/>
            <person name="He G."/>
            <person name="Zhang J."/>
            <person name="Dong J."/>
            <person name="Sun L."/>
            <person name="Du J."/>
            <person name="Liu L."/>
            <person name="Xue Y."/>
            <person name="Wang J."/>
            <person name="Yang F."/>
            <person name="Zhang S."/>
            <person name="Jin Q."/>
        </authorList>
    </citation>
    <scope>NUCLEOTIDE SEQUENCE [LARGE SCALE GENOMIC DNA]</scope>
</reference>
<keyword evidence="6 12" id="KW-1048">Host nucleus</keyword>
<comment type="subunit">
    <text evidence="12">Binds DNA as homodimer. Interacts with protein E1; this interaction greatly increases E1 DNA-binding activity. Interacts with protein L1; this interaction enhances E2-dependent replication and transcription activation. Interacts with protein L2; this interaction inhibits E2 transcriptional activity but not DNA replication function E2. Interacts with protein E7; this interaction inhibits E7 oncogenic activity. Interacts with host TAF1; this interaction modulates E2-dependent transcriptional regulation. Interacts with host BRD4; this interaction mediates E2 transcriptional activation function. Additionally, the interaction with host BRD4 on mitotic chromosomes mediates tethering of the viral genome. Interacts with host TOPBP1; this interaction is required for optimal viral DNA replication.</text>
</comment>
<dbReference type="GO" id="GO:0006275">
    <property type="term" value="P:regulation of DNA replication"/>
    <property type="evidence" value="ECO:0007669"/>
    <property type="project" value="UniProtKB-UniRule"/>
</dbReference>
<dbReference type="GO" id="GO:0006351">
    <property type="term" value="P:DNA-templated transcription"/>
    <property type="evidence" value="ECO:0007669"/>
    <property type="project" value="UniProtKB-UniRule"/>
</dbReference>
<dbReference type="InterPro" id="IPR036050">
    <property type="entry name" value="Regulatory_protein_E2_N"/>
</dbReference>
<evidence type="ECO:0000313" key="16">
    <source>
        <dbReference type="EMBL" id="AFK84998.1"/>
    </source>
</evidence>
<dbReference type="GO" id="GO:0039693">
    <property type="term" value="P:viral DNA genome replication"/>
    <property type="evidence" value="ECO:0007669"/>
    <property type="project" value="UniProtKB-UniRule"/>
</dbReference>
<keyword evidence="10 12" id="KW-0010">Activator</keyword>
<dbReference type="GO" id="GO:0006260">
    <property type="term" value="P:DNA replication"/>
    <property type="evidence" value="ECO:0007669"/>
    <property type="project" value="UniProtKB-KW"/>
</dbReference>
<dbReference type="GO" id="GO:0000166">
    <property type="term" value="F:nucleotide binding"/>
    <property type="evidence" value="ECO:0007669"/>
    <property type="project" value="UniProtKB-UniRule"/>
</dbReference>
<evidence type="ECO:0000256" key="12">
    <source>
        <dbReference type="HAMAP-Rule" id="MF_04001"/>
    </source>
</evidence>
<organism evidence="16 17">
    <name type="scientific">Miniopterus schreibersii papillomavirus 1</name>
    <dbReference type="NCBI Taxonomy" id="1195364"/>
    <lineage>
        <taxon>Viruses</taxon>
        <taxon>Monodnaviria</taxon>
        <taxon>Shotokuvirae</taxon>
        <taxon>Cossaviricota</taxon>
        <taxon>Papovaviricetes</taxon>
        <taxon>Zurhausenvirales</taxon>
        <taxon>Papillomaviridae</taxon>
        <taxon>Firstpapillomavirinae</taxon>
        <taxon>Dyotaupapillomavirus</taxon>
        <taxon>Dyotaupapillomavirus 1</taxon>
    </lineage>
</organism>
<dbReference type="InterPro" id="IPR042503">
    <property type="entry name" value="Regulatory_protein_E2_N_1"/>
</dbReference>
<comment type="similarity">
    <text evidence="2">Belongs to the papillomaviridae E8^E2C protein family.</text>
</comment>
<evidence type="ECO:0000256" key="2">
    <source>
        <dbReference type="ARBA" id="ARBA00007794"/>
    </source>
</evidence>
<evidence type="ECO:0000256" key="7">
    <source>
        <dbReference type="ARBA" id="ARBA00022705"/>
    </source>
</evidence>
<evidence type="ECO:0000256" key="9">
    <source>
        <dbReference type="ARBA" id="ARBA00023125"/>
    </source>
</evidence>
<dbReference type="Gene3D" id="2.170.200.10">
    <property type="entry name" value="Papillomavirus E2 early protein domain"/>
    <property type="match status" value="1"/>
</dbReference>
<dbReference type="InterPro" id="IPR012677">
    <property type="entry name" value="Nucleotide-bd_a/b_plait_sf"/>
</dbReference>
<dbReference type="Pfam" id="PF00508">
    <property type="entry name" value="PPV_E2_N"/>
    <property type="match status" value="1"/>
</dbReference>
<dbReference type="GO" id="GO:0003677">
    <property type="term" value="F:DNA binding"/>
    <property type="evidence" value="ECO:0007669"/>
    <property type="project" value="UniProtKB-UniRule"/>
</dbReference>
<dbReference type="GO" id="GO:0042025">
    <property type="term" value="C:host cell nucleus"/>
    <property type="evidence" value="ECO:0007669"/>
    <property type="project" value="UniProtKB-SubCell"/>
</dbReference>
<dbReference type="InterPro" id="IPR042504">
    <property type="entry name" value="Regulatory_protein_E2_N_2"/>
</dbReference>
<name>I3VR53_9PAPI</name>
<keyword evidence="4 12" id="KW-0244">Early protein</keyword>
<dbReference type="Pfam" id="PF00511">
    <property type="entry name" value="PPV_E2_C"/>
    <property type="match status" value="1"/>
</dbReference>
<dbReference type="InterPro" id="IPR035975">
    <property type="entry name" value="E2/EBNA1_C_sf"/>
</dbReference>
<feature type="domain" description="Papillomavirus E2 C-terminal" evidence="15">
    <location>
        <begin position="385"/>
        <end position="463"/>
    </location>
</feature>
<feature type="region of interest" description="Disordered" evidence="13">
    <location>
        <begin position="199"/>
        <end position="357"/>
    </location>
</feature>
<evidence type="ECO:0000256" key="13">
    <source>
        <dbReference type="SAM" id="MobiDB-lite"/>
    </source>
</evidence>
<keyword evidence="8 12" id="KW-0805">Transcription regulation</keyword>
<keyword evidence="9 12" id="KW-0238">DNA-binding</keyword>
<dbReference type="InterPro" id="IPR033668">
    <property type="entry name" value="Reg_prot_E2"/>
</dbReference>
<dbReference type="Gene3D" id="1.10.287.30">
    <property type="entry name" value="E2 (early) protein, N terminal domain, subdomain 1"/>
    <property type="match status" value="1"/>
</dbReference>
<comment type="function">
    <text evidence="12">Plays a role in the initiation of viral DNA replication. A dimer of E2 interacts with a dimer of E1 in order to improve specificity of E1 DNA binding activity. Once the complex recognizes and binds DNA at specific sites, the E2 dimer is removed from DNA. E2 also regulates viral transcription through binding to the E2RE response element (5'-ACCNNNNNNGGT-3') present in multiple copies in the regulatory regions of the viral genome. Activates or represses transcription depending on E2RE's position with regards to proximal promoter elements including the TATA-box. Repression occurs by sterically hindering the assembly of the transcription initiation complex.</text>
</comment>
<sequence length="467" mass="51440">MEQLKARLDVIQENLLKHYESGSTNLTDHIDYWNNERKENVLFYYARTKGINRIGMSPVPALIVSQSKAKDAIAQQMILESLAQSAYGEEAWTLQDVSREKYLTEPKYTFKKGGSTVDVRYGHHALDYVPYTMWDFIYFQDDKDKWHKVKGEVDYEGLFYSDGGTKVYYADFGKDAARYGNPNVRWEVHCKNCQFLSTSVSSSSAGGAPKRPRLPSPQPATSSSSGDSTPPKRRQTATGGGSGRTPRKGRPTRTPRKHTSQGPGKAHTPPPASSSLFSGDSEGEEGEGGTEAQREREEGEGRTQYLRGGLRGRRVGRGGGGGRGERGEGGSGQHGPQLRGHQPQSPQGAEAADPAPWEVGARHRTVDKGASTRLQRLIQEARDPPVLLLGGEPNQLKCVRYRLKAKHSALFTCCTTTFCWVCNHTTEKSPCARIMVAFKDSQQRSKFLGQVSLPKGITITMGALDSL</sequence>
<accession>I3VR53</accession>
<keyword evidence="5 12" id="KW-0597">Phosphoprotein</keyword>
<evidence type="ECO:0000256" key="4">
    <source>
        <dbReference type="ARBA" id="ARBA00022518"/>
    </source>
</evidence>
<dbReference type="SUPFAM" id="SSF54957">
    <property type="entry name" value="Viral DNA-binding domain"/>
    <property type="match status" value="1"/>
</dbReference>
<evidence type="ECO:0000256" key="5">
    <source>
        <dbReference type="ARBA" id="ARBA00022553"/>
    </source>
</evidence>
<comment type="PTM">
    <text evidence="12">Phosphorylated.</text>
</comment>
<evidence type="ECO:0000256" key="10">
    <source>
        <dbReference type="ARBA" id="ARBA00023159"/>
    </source>
</evidence>
<evidence type="ECO:0000259" key="14">
    <source>
        <dbReference type="Pfam" id="PF00508"/>
    </source>
</evidence>
<evidence type="ECO:0000256" key="3">
    <source>
        <dbReference type="ARBA" id="ARBA00022491"/>
    </source>
</evidence>
<comment type="similarity">
    <text evidence="12">Belongs to the papillomaviridae E2 protein family.</text>
</comment>
<evidence type="ECO:0000256" key="6">
    <source>
        <dbReference type="ARBA" id="ARBA00022562"/>
    </source>
</evidence>
<evidence type="ECO:0000256" key="8">
    <source>
        <dbReference type="ARBA" id="ARBA00023015"/>
    </source>
</evidence>
<dbReference type="Proteomes" id="UP000107687">
    <property type="component" value="Genome"/>
</dbReference>
<dbReference type="InterPro" id="IPR000427">
    <property type="entry name" value="Papillomavirus_E2_C"/>
</dbReference>
<proteinExistence type="inferred from homology"/>
<feature type="region of interest" description="DNA-binding domain" evidence="12">
    <location>
        <begin position="383"/>
        <end position="467"/>
    </location>
</feature>
<evidence type="ECO:0000259" key="15">
    <source>
        <dbReference type="Pfam" id="PF00511"/>
    </source>
</evidence>
<keyword evidence="3 12" id="KW-0678">Repressor</keyword>
<evidence type="ECO:0000256" key="11">
    <source>
        <dbReference type="ARBA" id="ARBA00023163"/>
    </source>
</evidence>
<dbReference type="InterPro" id="IPR001866">
    <property type="entry name" value="PPV_E2_N"/>
</dbReference>
<feature type="compositionally biased region" description="Basic and acidic residues" evidence="13">
    <location>
        <begin position="292"/>
        <end position="301"/>
    </location>
</feature>
<keyword evidence="11 12" id="KW-0804">Transcription</keyword>
<comment type="caution">
    <text evidence="12">Lacks conserved residue(s) required for the propagation of feature annotation.</text>
</comment>
<evidence type="ECO:0000256" key="1">
    <source>
        <dbReference type="ARBA" id="ARBA00004147"/>
    </source>
</evidence>
<dbReference type="GO" id="GO:0003700">
    <property type="term" value="F:DNA-binding transcription factor activity"/>
    <property type="evidence" value="ECO:0007669"/>
    <property type="project" value="UniProtKB-UniRule"/>
</dbReference>
<dbReference type="SUPFAM" id="SSF51332">
    <property type="entry name" value="E2 regulatory, transactivation domain"/>
    <property type="match status" value="1"/>
</dbReference>
<protein>
    <recommendedName>
        <fullName evidence="12">Regulatory protein E2</fullName>
    </recommendedName>
</protein>
<feature type="domain" description="Papillomavirus E2 N-terminal" evidence="14">
    <location>
        <begin position="1"/>
        <end position="196"/>
    </location>
</feature>
<gene>
    <name evidence="12" type="primary">E2</name>
</gene>
<dbReference type="Gene3D" id="3.30.70.330">
    <property type="match status" value="1"/>
</dbReference>
<feature type="compositionally biased region" description="Polar residues" evidence="13">
    <location>
        <begin position="219"/>
        <end position="228"/>
    </location>
</feature>
<dbReference type="HAMAP" id="MF_04001">
    <property type="entry name" value="PPV_E2"/>
    <property type="match status" value="1"/>
</dbReference>
<evidence type="ECO:0000313" key="17">
    <source>
        <dbReference type="Proteomes" id="UP000107687"/>
    </source>
</evidence>
<feature type="compositionally biased region" description="Basic residues" evidence="13">
    <location>
        <begin position="245"/>
        <end position="259"/>
    </location>
</feature>
<keyword evidence="7 12" id="KW-0235">DNA replication</keyword>
<dbReference type="EMBL" id="JQ814848">
    <property type="protein sequence ID" value="AFK84998.1"/>
    <property type="molecule type" value="Genomic_DNA"/>
</dbReference>
<comment type="subcellular location">
    <subcellularLocation>
        <location evidence="1 12">Host nucleus</location>
    </subcellularLocation>
</comment>